<organism evidence="2 3">
    <name type="scientific">Cohaesibacter celericrescens</name>
    <dbReference type="NCBI Taxonomy" id="2067669"/>
    <lineage>
        <taxon>Bacteria</taxon>
        <taxon>Pseudomonadati</taxon>
        <taxon>Pseudomonadota</taxon>
        <taxon>Alphaproteobacteria</taxon>
        <taxon>Hyphomicrobiales</taxon>
        <taxon>Cohaesibacteraceae</taxon>
    </lineage>
</organism>
<accession>A0A2N5XSC9</accession>
<evidence type="ECO:0000256" key="1">
    <source>
        <dbReference type="SAM" id="SignalP"/>
    </source>
</evidence>
<sequence>MSKLTSKFIVTAFLLGSFAGLSAPAQAEDLTKDLFRARVVDYCLFDEWARAKEDETKGILKTCQCAAKAYVKGLEDDELNALLKKGSLSRAQKKDVLKAYAVCKK</sequence>
<feature type="chain" id="PRO_5014795096" evidence="1">
    <location>
        <begin position="28"/>
        <end position="105"/>
    </location>
</feature>
<dbReference type="Proteomes" id="UP000234881">
    <property type="component" value="Unassembled WGS sequence"/>
</dbReference>
<keyword evidence="1" id="KW-0732">Signal</keyword>
<proteinExistence type="predicted"/>
<name>A0A2N5XSC9_9HYPH</name>
<dbReference type="OrthoDB" id="8450822at2"/>
<dbReference type="EMBL" id="PKUQ01000016">
    <property type="protein sequence ID" value="PLW77409.1"/>
    <property type="molecule type" value="Genomic_DNA"/>
</dbReference>
<feature type="signal peptide" evidence="1">
    <location>
        <begin position="1"/>
        <end position="27"/>
    </location>
</feature>
<comment type="caution">
    <text evidence="2">The sequence shown here is derived from an EMBL/GenBank/DDBJ whole genome shotgun (WGS) entry which is preliminary data.</text>
</comment>
<keyword evidence="3" id="KW-1185">Reference proteome</keyword>
<reference evidence="2 3" key="1">
    <citation type="submission" date="2018-01" db="EMBL/GenBank/DDBJ databases">
        <title>The draft genome sequence of Cohaesibacter sp. H1304.</title>
        <authorList>
            <person name="Wang N.-N."/>
            <person name="Du Z.-J."/>
        </authorList>
    </citation>
    <scope>NUCLEOTIDE SEQUENCE [LARGE SCALE GENOMIC DNA]</scope>
    <source>
        <strain evidence="2 3">H1304</strain>
    </source>
</reference>
<dbReference type="AlphaFoldDB" id="A0A2N5XSC9"/>
<dbReference type="RefSeq" id="WP_101533427.1">
    <property type="nucleotide sequence ID" value="NZ_JBFHIU010000006.1"/>
</dbReference>
<protein>
    <submittedName>
        <fullName evidence="2">Uncharacterized protein</fullName>
    </submittedName>
</protein>
<gene>
    <name evidence="2" type="ORF">C0081_08710</name>
</gene>
<evidence type="ECO:0000313" key="2">
    <source>
        <dbReference type="EMBL" id="PLW77409.1"/>
    </source>
</evidence>
<evidence type="ECO:0000313" key="3">
    <source>
        <dbReference type="Proteomes" id="UP000234881"/>
    </source>
</evidence>